<keyword evidence="3" id="KW-1185">Reference proteome</keyword>
<feature type="region of interest" description="Disordered" evidence="1">
    <location>
        <begin position="95"/>
        <end position="118"/>
    </location>
</feature>
<evidence type="ECO:0000313" key="3">
    <source>
        <dbReference type="Proteomes" id="UP001139263"/>
    </source>
</evidence>
<evidence type="ECO:0000313" key="2">
    <source>
        <dbReference type="EMBL" id="MCI0184718.1"/>
    </source>
</evidence>
<feature type="region of interest" description="Disordered" evidence="1">
    <location>
        <begin position="1"/>
        <end position="24"/>
    </location>
</feature>
<organism evidence="2 3">
    <name type="scientific">Sulfoacidibacillus ferrooxidans</name>
    <dbReference type="NCBI Taxonomy" id="2005001"/>
    <lineage>
        <taxon>Bacteria</taxon>
        <taxon>Bacillati</taxon>
        <taxon>Bacillota</taxon>
        <taxon>Bacilli</taxon>
        <taxon>Bacillales</taxon>
        <taxon>Alicyclobacillaceae</taxon>
        <taxon>Sulfoacidibacillus</taxon>
    </lineage>
</organism>
<evidence type="ECO:0000256" key="1">
    <source>
        <dbReference type="SAM" id="MobiDB-lite"/>
    </source>
</evidence>
<dbReference type="AlphaFoldDB" id="A0A9X2AD01"/>
<proteinExistence type="predicted"/>
<protein>
    <submittedName>
        <fullName evidence="2">Uncharacterized protein</fullName>
    </submittedName>
</protein>
<gene>
    <name evidence="2" type="ORF">MM817_03015</name>
</gene>
<name>A0A9X2AD01_9BACL</name>
<sequence>MDGYIAVSREKHHGQGGSAPRGRIPKNLNAWQRMKIAFIQFNGMTTLDLIGFYDTVLRLPRFSTMDVSSDLCALTEEVRDEYGLVLKTQKVQPGSDALATGGTSSASIAGSGSCSSAW</sequence>
<accession>A0A9X2AD01</accession>
<dbReference type="Proteomes" id="UP001139263">
    <property type="component" value="Unassembled WGS sequence"/>
</dbReference>
<dbReference type="EMBL" id="JALBUF010000023">
    <property type="protein sequence ID" value="MCI0184718.1"/>
    <property type="molecule type" value="Genomic_DNA"/>
</dbReference>
<reference evidence="2" key="1">
    <citation type="submission" date="2022-03" db="EMBL/GenBank/DDBJ databases">
        <title>Draft Genome Sequence of Firmicute Strain S0AB, a Heterotrophic Iron/Sulfur-Oxidizing Extreme Acidophile.</title>
        <authorList>
            <person name="Vergara E."/>
            <person name="Pakostova E."/>
            <person name="Johnson D.B."/>
            <person name="Holmes D.S."/>
        </authorList>
    </citation>
    <scope>NUCLEOTIDE SEQUENCE</scope>
    <source>
        <strain evidence="2">S0AB</strain>
    </source>
</reference>
<comment type="caution">
    <text evidence="2">The sequence shown here is derived from an EMBL/GenBank/DDBJ whole genome shotgun (WGS) entry which is preliminary data.</text>
</comment>